<name>A0AAE3IJ65_9FIRM</name>
<gene>
    <name evidence="2" type="ORF">OCV57_09605</name>
</gene>
<protein>
    <submittedName>
        <fullName evidence="2">Uncharacterized protein</fullName>
    </submittedName>
</protein>
<evidence type="ECO:0000313" key="2">
    <source>
        <dbReference type="EMBL" id="MCU6706176.1"/>
    </source>
</evidence>
<organism evidence="2 3">
    <name type="scientific">Hominimerdicola aceti</name>
    <dbReference type="NCBI Taxonomy" id="2981726"/>
    <lineage>
        <taxon>Bacteria</taxon>
        <taxon>Bacillati</taxon>
        <taxon>Bacillota</taxon>
        <taxon>Clostridia</taxon>
        <taxon>Eubacteriales</taxon>
        <taxon>Oscillospiraceae</taxon>
        <taxon>Hominimerdicola</taxon>
    </lineage>
</organism>
<reference evidence="2 3" key="1">
    <citation type="journal article" date="2021" name="ISME Commun">
        <title>Automated analysis of genomic sequences facilitates high-throughput and comprehensive description of bacteria.</title>
        <authorList>
            <person name="Hitch T.C.A."/>
        </authorList>
    </citation>
    <scope>NUCLEOTIDE SEQUENCE [LARGE SCALE GENOMIC DNA]</scope>
    <source>
        <strain evidence="2 3">Sanger_31</strain>
    </source>
</reference>
<dbReference type="Proteomes" id="UP001208131">
    <property type="component" value="Unassembled WGS sequence"/>
</dbReference>
<dbReference type="RefSeq" id="WP_267301345.1">
    <property type="nucleotide sequence ID" value="NZ_JAOQJZ010000009.1"/>
</dbReference>
<keyword evidence="3" id="KW-1185">Reference proteome</keyword>
<evidence type="ECO:0000256" key="1">
    <source>
        <dbReference type="SAM" id="MobiDB-lite"/>
    </source>
</evidence>
<comment type="caution">
    <text evidence="2">The sequence shown here is derived from an EMBL/GenBank/DDBJ whole genome shotgun (WGS) entry which is preliminary data.</text>
</comment>
<accession>A0AAE3IJ65</accession>
<dbReference type="AlphaFoldDB" id="A0AAE3IJ65"/>
<proteinExistence type="predicted"/>
<evidence type="ECO:0000313" key="3">
    <source>
        <dbReference type="Proteomes" id="UP001208131"/>
    </source>
</evidence>
<dbReference type="EMBL" id="JAOQJZ010000009">
    <property type="protein sequence ID" value="MCU6706176.1"/>
    <property type="molecule type" value="Genomic_DNA"/>
</dbReference>
<sequence>MKKRDKSRFPQASDGTKVYKPHDVISAGQEYVVTDNYTAQNGRVYNRQEQNAGWARKWVDENEK</sequence>
<feature type="region of interest" description="Disordered" evidence="1">
    <location>
        <begin position="1"/>
        <end position="21"/>
    </location>
</feature>